<dbReference type="EMBL" id="JASUXU010000002">
    <property type="protein sequence ID" value="KAK0327513.1"/>
    <property type="molecule type" value="Genomic_DNA"/>
</dbReference>
<name>A0AAN6JKC1_9PEZI</name>
<dbReference type="InterPro" id="IPR036866">
    <property type="entry name" value="RibonucZ/Hydroxyglut_hydro"/>
</dbReference>
<sequence length="471" mass="53077">MAGRVSQMAKPSRPTTSFSTKRINATTFVIREDDSFAEHPLIYAKVHPKAPVIVLSDTGSDEPSEEHKHDDYIHLRTHLEHCPIPDNNDQPLNPSGKLKYIIICTHCHYDHTLGVPQFLRGGTTEIVASAAGRDFIESDLEDHGEFGNIGRPTPFYQVTKWAQAFERLQYPFEHDWDVRGRSLPCADAMPNIFPGLAMSTQGSPPVSALPTRLRQAAMQQSPPSSNPSQKKLGTQLQRHQPLDALHAATLLDNFDFDAFLNNTTPSYPRPLPAQIVKKTDLGITIIQTPGHTPDELAWYDHDEMHLYVGDSFYREGDEDEMPIIFPRYGNLIEWVFAMQKLAVFVRSENAQAAAIADNGGGEGEDQSESIGEEEEDDWVHVPASSPRRVKISCAHQTYSVDGAEILAELESFSFRVFKGDVPVMETKKWHDGEMYDLWREKGEERTPMSIFCARRLMEDARRFFGHAESSE</sequence>
<reference evidence="2" key="1">
    <citation type="submission" date="2021-12" db="EMBL/GenBank/DDBJ databases">
        <title>Black yeast isolated from Biological Soil Crust.</title>
        <authorList>
            <person name="Kurbessoian T."/>
        </authorList>
    </citation>
    <scope>NUCLEOTIDE SEQUENCE</scope>
    <source>
        <strain evidence="2">CCFEE 5208</strain>
    </source>
</reference>
<dbReference type="PANTHER" id="PTHR42951:SF4">
    <property type="entry name" value="ACYL-COENZYME A THIOESTERASE MBLAC2"/>
    <property type="match status" value="1"/>
</dbReference>
<proteinExistence type="predicted"/>
<feature type="compositionally biased region" description="Acidic residues" evidence="1">
    <location>
        <begin position="362"/>
        <end position="377"/>
    </location>
</feature>
<feature type="region of interest" description="Disordered" evidence="1">
    <location>
        <begin position="355"/>
        <end position="379"/>
    </location>
</feature>
<gene>
    <name evidence="2" type="ORF">LTR82_001028</name>
</gene>
<protein>
    <recommendedName>
        <fullName evidence="4">Metallo-beta-lactamase domain-containing protein</fullName>
    </recommendedName>
</protein>
<accession>A0AAN6JKC1</accession>
<evidence type="ECO:0008006" key="4">
    <source>
        <dbReference type="Google" id="ProtNLM"/>
    </source>
</evidence>
<evidence type="ECO:0000313" key="3">
    <source>
        <dbReference type="Proteomes" id="UP001168146"/>
    </source>
</evidence>
<dbReference type="InterPro" id="IPR050855">
    <property type="entry name" value="NDM-1-like"/>
</dbReference>
<dbReference type="Gene3D" id="3.60.15.10">
    <property type="entry name" value="Ribonuclease Z/Hydroxyacylglutathione hydrolase-like"/>
    <property type="match status" value="2"/>
</dbReference>
<feature type="compositionally biased region" description="Low complexity" evidence="1">
    <location>
        <begin position="219"/>
        <end position="229"/>
    </location>
</feature>
<comment type="caution">
    <text evidence="2">The sequence shown here is derived from an EMBL/GenBank/DDBJ whole genome shotgun (WGS) entry which is preliminary data.</text>
</comment>
<dbReference type="PANTHER" id="PTHR42951">
    <property type="entry name" value="METALLO-BETA-LACTAMASE DOMAIN-CONTAINING"/>
    <property type="match status" value="1"/>
</dbReference>
<evidence type="ECO:0000313" key="2">
    <source>
        <dbReference type="EMBL" id="KAK0327513.1"/>
    </source>
</evidence>
<organism evidence="2 3">
    <name type="scientific">Friedmanniomyces endolithicus</name>
    <dbReference type="NCBI Taxonomy" id="329885"/>
    <lineage>
        <taxon>Eukaryota</taxon>
        <taxon>Fungi</taxon>
        <taxon>Dikarya</taxon>
        <taxon>Ascomycota</taxon>
        <taxon>Pezizomycotina</taxon>
        <taxon>Dothideomycetes</taxon>
        <taxon>Dothideomycetidae</taxon>
        <taxon>Mycosphaerellales</taxon>
        <taxon>Teratosphaeriaceae</taxon>
        <taxon>Friedmanniomyces</taxon>
    </lineage>
</organism>
<dbReference type="AlphaFoldDB" id="A0AAN6JKC1"/>
<feature type="region of interest" description="Disordered" evidence="1">
    <location>
        <begin position="200"/>
        <end position="238"/>
    </location>
</feature>
<dbReference type="CDD" id="cd06262">
    <property type="entry name" value="metallo-hydrolase-like_MBL-fold"/>
    <property type="match status" value="1"/>
</dbReference>
<dbReference type="Proteomes" id="UP001168146">
    <property type="component" value="Unassembled WGS sequence"/>
</dbReference>
<dbReference type="SUPFAM" id="SSF56281">
    <property type="entry name" value="Metallo-hydrolase/oxidoreductase"/>
    <property type="match status" value="1"/>
</dbReference>
<evidence type="ECO:0000256" key="1">
    <source>
        <dbReference type="SAM" id="MobiDB-lite"/>
    </source>
</evidence>